<dbReference type="PANTHER" id="PTHR30349">
    <property type="entry name" value="PHAGE INTEGRASE-RELATED"/>
    <property type="match status" value="1"/>
</dbReference>
<evidence type="ECO:0000313" key="6">
    <source>
        <dbReference type="EMBL" id="AWN38728.1"/>
    </source>
</evidence>
<dbReference type="Gene3D" id="1.10.443.10">
    <property type="entry name" value="Intergrase catalytic core"/>
    <property type="match status" value="1"/>
</dbReference>
<dbReference type="InterPro" id="IPR046668">
    <property type="entry name" value="DUF6538"/>
</dbReference>
<keyword evidence="7" id="KW-1185">Reference proteome</keyword>
<dbReference type="SUPFAM" id="SSF56349">
    <property type="entry name" value="DNA breaking-rejoining enzymes"/>
    <property type="match status" value="1"/>
</dbReference>
<dbReference type="InterPro" id="IPR050090">
    <property type="entry name" value="Tyrosine_recombinase_XerCD"/>
</dbReference>
<proteinExistence type="inferred from homology"/>
<keyword evidence="4" id="KW-0233">DNA recombination</keyword>
<evidence type="ECO:0000256" key="1">
    <source>
        <dbReference type="ARBA" id="ARBA00008857"/>
    </source>
</evidence>
<organism evidence="6 7">
    <name type="scientific">Methylobacterium radiodurans</name>
    <dbReference type="NCBI Taxonomy" id="2202828"/>
    <lineage>
        <taxon>Bacteria</taxon>
        <taxon>Pseudomonadati</taxon>
        <taxon>Pseudomonadota</taxon>
        <taxon>Alphaproteobacteria</taxon>
        <taxon>Hyphomicrobiales</taxon>
        <taxon>Methylobacteriaceae</taxon>
        <taxon>Methylobacterium</taxon>
    </lineage>
</organism>
<dbReference type="GO" id="GO:0006310">
    <property type="term" value="P:DNA recombination"/>
    <property type="evidence" value="ECO:0007669"/>
    <property type="project" value="UniProtKB-KW"/>
</dbReference>
<dbReference type="GO" id="GO:0015074">
    <property type="term" value="P:DNA integration"/>
    <property type="evidence" value="ECO:0007669"/>
    <property type="project" value="UniProtKB-KW"/>
</dbReference>
<sequence length="571" mass="64382">MGLETRLVRRKNGTYSFRAWVPPELREVIPGGRSGQKWIALGTADRAEAVRRARLKTVEFDRELDTARRRLAGAEDTISQAEADRFASAWLSRLLADDESKRQNGVSPERFDRMLHAAELVAPMVAKELATGSMDTIWSEVEGVLKAHGLTAPEGSETWRRLGFAMLKAQKKWSDGVIQRNRGEVVETPPPPSAASSPRSCTVEELIQAYLSDPTRTRTPGTLKTYQTVFRAMRELLGAETPVDSIHRMDCERIRNVIMRLPRNASQRFPGLSLEEAAKVADAEKLERLGVSAVNNYLHNLSALFKWGVKNWRVIRNPAEGLALPDDRDERDLRQPFSTAQLKAIFNAPLYTGCQDDEAGYAKPGPNVIRRGRFWVPLLSLWTGMRLGECCQLRTDDVSVLDGVPVILIDDAGEPGADEADKKRVKTEAGKRFVPIHPELQRIGFSAFAEAMKAKGERRLFPELMPDSLGYLSGPFSKWFNDKRRFLGKLDMDVNGVSFHSFRHNYRDALREAEIGLERVRALGGWRRDSEGEEAIYGKGLKASTLYREIEKVRYAELDLSHLHIHPRGRR</sequence>
<evidence type="ECO:0000256" key="4">
    <source>
        <dbReference type="ARBA" id="ARBA00023172"/>
    </source>
</evidence>
<feature type="domain" description="DUF6538" evidence="5">
    <location>
        <begin position="7"/>
        <end position="69"/>
    </location>
</feature>
<dbReference type="CDD" id="cd01184">
    <property type="entry name" value="INT_C_like_1"/>
    <property type="match status" value="1"/>
</dbReference>
<keyword evidence="2" id="KW-0229">DNA integration</keyword>
<evidence type="ECO:0000313" key="7">
    <source>
        <dbReference type="Proteomes" id="UP000246058"/>
    </source>
</evidence>
<dbReference type="RefSeq" id="WP_109953883.1">
    <property type="nucleotide sequence ID" value="NZ_CP029551.1"/>
</dbReference>
<dbReference type="InterPro" id="IPR013762">
    <property type="entry name" value="Integrase-like_cat_sf"/>
</dbReference>
<reference evidence="6 7" key="1">
    <citation type="submission" date="2018-05" db="EMBL/GenBank/DDBJ databases">
        <title>Complete Genome Sequence of Methylobacterium sp. 17Sr1-43.</title>
        <authorList>
            <person name="Srinivasan S."/>
        </authorList>
    </citation>
    <scope>NUCLEOTIDE SEQUENCE [LARGE SCALE GENOMIC DNA]</scope>
    <source>
        <strain evidence="6 7">17Sr1-43</strain>
    </source>
</reference>
<dbReference type="InterPro" id="IPR010998">
    <property type="entry name" value="Integrase_recombinase_N"/>
</dbReference>
<gene>
    <name evidence="6" type="ORF">DK427_25865</name>
</gene>
<evidence type="ECO:0000256" key="3">
    <source>
        <dbReference type="ARBA" id="ARBA00023125"/>
    </source>
</evidence>
<dbReference type="Proteomes" id="UP000246058">
    <property type="component" value="Chromosome"/>
</dbReference>
<dbReference type="OrthoDB" id="9784724at2"/>
<evidence type="ECO:0000259" key="5">
    <source>
        <dbReference type="Pfam" id="PF20172"/>
    </source>
</evidence>
<dbReference type="GO" id="GO:0003677">
    <property type="term" value="F:DNA binding"/>
    <property type="evidence" value="ECO:0007669"/>
    <property type="project" value="UniProtKB-KW"/>
</dbReference>
<accession>A0A2U8VZ40</accession>
<dbReference type="Gene3D" id="1.10.150.130">
    <property type="match status" value="1"/>
</dbReference>
<name>A0A2U8VZ40_9HYPH</name>
<evidence type="ECO:0000256" key="2">
    <source>
        <dbReference type="ARBA" id="ARBA00022908"/>
    </source>
</evidence>
<dbReference type="PANTHER" id="PTHR30349:SF41">
    <property type="entry name" value="INTEGRASE_RECOMBINASE PROTEIN MJ0367-RELATED"/>
    <property type="match status" value="1"/>
</dbReference>
<comment type="similarity">
    <text evidence="1">Belongs to the 'phage' integrase family.</text>
</comment>
<keyword evidence="3" id="KW-0238">DNA-binding</keyword>
<dbReference type="KEGG" id="meti:DK427_25865"/>
<dbReference type="EMBL" id="CP029551">
    <property type="protein sequence ID" value="AWN38728.1"/>
    <property type="molecule type" value="Genomic_DNA"/>
</dbReference>
<dbReference type="Pfam" id="PF20172">
    <property type="entry name" value="DUF6538"/>
    <property type="match status" value="1"/>
</dbReference>
<protein>
    <recommendedName>
        <fullName evidence="5">DUF6538 domain-containing protein</fullName>
    </recommendedName>
</protein>
<dbReference type="AlphaFoldDB" id="A0A2U8VZ40"/>
<dbReference type="InterPro" id="IPR011010">
    <property type="entry name" value="DNA_brk_join_enz"/>
</dbReference>